<evidence type="ECO:0000256" key="4">
    <source>
        <dbReference type="ARBA" id="ARBA00022660"/>
    </source>
</evidence>
<dbReference type="PANTHER" id="PTHR12022">
    <property type="entry name" value="UBIQUINOL-CYTOCHROME C REDUCTASE COMPLEX 14 KD PROTEIN"/>
    <property type="match status" value="1"/>
</dbReference>
<dbReference type="SUPFAM" id="SSF81524">
    <property type="entry name" value="14 kDa protein of cytochrome bc1 complex (Ubiquinol-cytochrome c reductase)"/>
    <property type="match status" value="1"/>
</dbReference>
<keyword evidence="7 9" id="KW-0496">Mitochondrion</keyword>
<keyword evidence="3 9" id="KW-0813">Transport</keyword>
<dbReference type="Gene3D" id="1.10.1090.10">
    <property type="entry name" value="Cytochrome b-c1 complex subunit 7"/>
    <property type="match status" value="1"/>
</dbReference>
<evidence type="ECO:0000256" key="6">
    <source>
        <dbReference type="ARBA" id="ARBA00022982"/>
    </source>
</evidence>
<gene>
    <name evidence="10" type="primary">QCR7</name>
    <name evidence="10" type="ORF">IWQ62_000063</name>
</gene>
<evidence type="ECO:0000313" key="10">
    <source>
        <dbReference type="EMBL" id="KAJ1970236.1"/>
    </source>
</evidence>
<evidence type="ECO:0000256" key="5">
    <source>
        <dbReference type="ARBA" id="ARBA00022792"/>
    </source>
</evidence>
<dbReference type="InterPro" id="IPR003197">
    <property type="entry name" value="QCR7"/>
</dbReference>
<evidence type="ECO:0000256" key="2">
    <source>
        <dbReference type="ARBA" id="ARBA00008554"/>
    </source>
</evidence>
<keyword evidence="4 9" id="KW-0679">Respiratory chain</keyword>
<evidence type="ECO:0000313" key="11">
    <source>
        <dbReference type="Proteomes" id="UP001150925"/>
    </source>
</evidence>
<dbReference type="GO" id="GO:0006122">
    <property type="term" value="P:mitochondrial electron transport, ubiquinol to cytochrome c"/>
    <property type="evidence" value="ECO:0007669"/>
    <property type="project" value="InterPro"/>
</dbReference>
<dbReference type="PIRSF" id="PIRSF000022">
    <property type="entry name" value="Bc1_14K"/>
    <property type="match status" value="1"/>
</dbReference>
<comment type="function">
    <text evidence="9">Component of the ubiquinol-cytochrome c oxidoreductase, a multisubunit transmembrane complex that is part of the mitochondrial electron transport chain which drives oxidative phosphorylation.</text>
</comment>
<keyword evidence="6 9" id="KW-0249">Electron transport</keyword>
<dbReference type="EMBL" id="JANBPY010000002">
    <property type="protein sequence ID" value="KAJ1970236.1"/>
    <property type="molecule type" value="Genomic_DNA"/>
</dbReference>
<comment type="similarity">
    <text evidence="2 9">Belongs to the UQCRB/QCR7 family.</text>
</comment>
<reference evidence="10" key="1">
    <citation type="submission" date="2022-07" db="EMBL/GenBank/DDBJ databases">
        <title>Phylogenomic reconstructions and comparative analyses of Kickxellomycotina fungi.</title>
        <authorList>
            <person name="Reynolds N.K."/>
            <person name="Stajich J.E."/>
            <person name="Barry K."/>
            <person name="Grigoriev I.V."/>
            <person name="Crous P."/>
            <person name="Smith M.E."/>
        </authorList>
    </citation>
    <scope>NUCLEOTIDE SEQUENCE</scope>
    <source>
        <strain evidence="10">RSA 1196</strain>
    </source>
</reference>
<dbReference type="GO" id="GO:0005743">
    <property type="term" value="C:mitochondrial inner membrane"/>
    <property type="evidence" value="ECO:0007669"/>
    <property type="project" value="UniProtKB-SubCell"/>
</dbReference>
<evidence type="ECO:0000256" key="8">
    <source>
        <dbReference type="ARBA" id="ARBA00023136"/>
    </source>
</evidence>
<dbReference type="Pfam" id="PF02271">
    <property type="entry name" value="UCR_14kD"/>
    <property type="match status" value="1"/>
</dbReference>
<dbReference type="InterPro" id="IPR036544">
    <property type="entry name" value="QCR7_sf"/>
</dbReference>
<protein>
    <recommendedName>
        <fullName evidence="9">Cytochrome b-c1 complex subunit 7</fullName>
    </recommendedName>
</protein>
<evidence type="ECO:0000256" key="7">
    <source>
        <dbReference type="ARBA" id="ARBA00023128"/>
    </source>
</evidence>
<proteinExistence type="inferred from homology"/>
<comment type="subcellular location">
    <subcellularLocation>
        <location evidence="1">Mitochondrion inner membrane</location>
        <topology evidence="1">Peripheral membrane protein</topology>
        <orientation evidence="1">Matrix side</orientation>
    </subcellularLocation>
</comment>
<accession>A0A9W8B0Z5</accession>
<dbReference type="GO" id="GO:0045275">
    <property type="term" value="C:respiratory chain complex III"/>
    <property type="evidence" value="ECO:0007669"/>
    <property type="project" value="InterPro"/>
</dbReference>
<dbReference type="FunFam" id="1.10.1090.10:FF:000001">
    <property type="entry name" value="Cytochrome b-c1 complex subunit 7"/>
    <property type="match status" value="1"/>
</dbReference>
<dbReference type="Proteomes" id="UP001150925">
    <property type="component" value="Unassembled WGS sequence"/>
</dbReference>
<name>A0A9W8B0Z5_9FUNG</name>
<keyword evidence="8 9" id="KW-0472">Membrane</keyword>
<dbReference type="OrthoDB" id="425749at2759"/>
<dbReference type="AlphaFoldDB" id="A0A9W8B0Z5"/>
<comment type="caution">
    <text evidence="10">The sequence shown here is derived from an EMBL/GenBank/DDBJ whole genome shotgun (WGS) entry which is preliminary data.</text>
</comment>
<keyword evidence="11" id="KW-1185">Reference proteome</keyword>
<sequence>MSFSATHSLAHVPWVRTLLQPFSKVYVSAAGYRKLGLKYDDLIEDDSNPIYKEAIRRLRPEVADARAFRMKRAIHLDMQHTILPKAEWTKPDEDVRYLTPLIKEVSLEVTEREAFETGNIDVKH</sequence>
<keyword evidence="5 9" id="KW-0999">Mitochondrion inner membrane</keyword>
<evidence type="ECO:0000256" key="1">
    <source>
        <dbReference type="ARBA" id="ARBA00004443"/>
    </source>
</evidence>
<evidence type="ECO:0000256" key="9">
    <source>
        <dbReference type="PIRNR" id="PIRNR000022"/>
    </source>
</evidence>
<evidence type="ECO:0000256" key="3">
    <source>
        <dbReference type="ARBA" id="ARBA00022448"/>
    </source>
</evidence>
<dbReference type="PANTHER" id="PTHR12022:SF0">
    <property type="entry name" value="CYTOCHROME B-C1 COMPLEX SUBUNIT 7"/>
    <property type="match status" value="1"/>
</dbReference>
<organism evidence="10 11">
    <name type="scientific">Dispira parvispora</name>
    <dbReference type="NCBI Taxonomy" id="1520584"/>
    <lineage>
        <taxon>Eukaryota</taxon>
        <taxon>Fungi</taxon>
        <taxon>Fungi incertae sedis</taxon>
        <taxon>Zoopagomycota</taxon>
        <taxon>Kickxellomycotina</taxon>
        <taxon>Dimargaritomycetes</taxon>
        <taxon>Dimargaritales</taxon>
        <taxon>Dimargaritaceae</taxon>
        <taxon>Dispira</taxon>
    </lineage>
</organism>